<feature type="domain" description="Putative oxidoreductase/dehydrogenase Rossmann-like" evidence="1">
    <location>
        <begin position="6"/>
        <end position="103"/>
    </location>
</feature>
<evidence type="ECO:0000313" key="4">
    <source>
        <dbReference type="Proteomes" id="UP001310022"/>
    </source>
</evidence>
<evidence type="ECO:0008006" key="5">
    <source>
        <dbReference type="Google" id="ProtNLM"/>
    </source>
</evidence>
<dbReference type="SUPFAM" id="SSF48179">
    <property type="entry name" value="6-phosphogluconate dehydrogenase C-terminal domain-like"/>
    <property type="match status" value="1"/>
</dbReference>
<dbReference type="Pfam" id="PF10728">
    <property type="entry name" value="DUF2520"/>
    <property type="match status" value="1"/>
</dbReference>
<gene>
    <name evidence="3" type="ORF">PEDI_03820</name>
</gene>
<dbReference type="Proteomes" id="UP001310022">
    <property type="component" value="Unassembled WGS sequence"/>
</dbReference>
<name>A0AAN5AHY6_9BACT</name>
<evidence type="ECO:0000259" key="2">
    <source>
        <dbReference type="Pfam" id="PF10728"/>
    </source>
</evidence>
<dbReference type="InterPro" id="IPR008927">
    <property type="entry name" value="6-PGluconate_DH-like_C_sf"/>
</dbReference>
<dbReference type="EMBL" id="BQKE01000001">
    <property type="protein sequence ID" value="GJM59830.1"/>
    <property type="molecule type" value="Genomic_DNA"/>
</dbReference>
<protein>
    <recommendedName>
        <fullName evidence="5">DUF2520 domain-containing protein</fullName>
    </recommendedName>
</protein>
<organism evidence="3 4">
    <name type="scientific">Persicobacter diffluens</name>
    <dbReference type="NCBI Taxonomy" id="981"/>
    <lineage>
        <taxon>Bacteria</taxon>
        <taxon>Pseudomonadati</taxon>
        <taxon>Bacteroidota</taxon>
        <taxon>Cytophagia</taxon>
        <taxon>Cytophagales</taxon>
        <taxon>Persicobacteraceae</taxon>
        <taxon>Persicobacter</taxon>
    </lineage>
</organism>
<dbReference type="InterPro" id="IPR037108">
    <property type="entry name" value="TM1727-like_C_sf"/>
</dbReference>
<feature type="domain" description="DUF2520" evidence="2">
    <location>
        <begin position="131"/>
        <end position="256"/>
    </location>
</feature>
<dbReference type="InterPro" id="IPR018931">
    <property type="entry name" value="DUF2520"/>
</dbReference>
<dbReference type="AlphaFoldDB" id="A0AAN5AHY6"/>
<evidence type="ECO:0000259" key="1">
    <source>
        <dbReference type="Pfam" id="PF10727"/>
    </source>
</evidence>
<dbReference type="SUPFAM" id="SSF51735">
    <property type="entry name" value="NAD(P)-binding Rossmann-fold domains"/>
    <property type="match status" value="1"/>
</dbReference>
<dbReference type="Gene3D" id="1.10.1040.20">
    <property type="entry name" value="ProC-like, C-terminal domain"/>
    <property type="match status" value="1"/>
</dbReference>
<accession>A0AAN5AHY6</accession>
<dbReference type="Pfam" id="PF10727">
    <property type="entry name" value="Rossmann-like"/>
    <property type="match status" value="1"/>
</dbReference>
<dbReference type="PANTHER" id="PTHR40459:SF1">
    <property type="entry name" value="CONSERVED HYPOTHETICAL ALANINE AND LEUCINE RICH PROTEIN"/>
    <property type="match status" value="1"/>
</dbReference>
<reference evidence="3 4" key="1">
    <citation type="submission" date="2021-12" db="EMBL/GenBank/DDBJ databases">
        <title>Genome sequencing of bacteria with rrn-lacking chromosome and rrn-plasmid.</title>
        <authorList>
            <person name="Anda M."/>
            <person name="Iwasaki W."/>
        </authorList>
    </citation>
    <scope>NUCLEOTIDE SEQUENCE [LARGE SCALE GENOMIC DNA]</scope>
    <source>
        <strain evidence="3 4">NBRC 15940</strain>
    </source>
</reference>
<proteinExistence type="predicted"/>
<dbReference type="Gene3D" id="3.40.50.720">
    <property type="entry name" value="NAD(P)-binding Rossmann-like Domain"/>
    <property type="match status" value="1"/>
</dbReference>
<comment type="caution">
    <text evidence="3">The sequence shown here is derived from an EMBL/GenBank/DDBJ whole genome shotgun (WGS) entry which is preliminary data.</text>
</comment>
<dbReference type="InterPro" id="IPR019665">
    <property type="entry name" value="OxRdtase/DH_put_Rossmann_dom"/>
</dbReference>
<keyword evidence="4" id="KW-1185">Reference proteome</keyword>
<dbReference type="RefSeq" id="WP_338235771.1">
    <property type="nucleotide sequence ID" value="NZ_BQKE01000001.1"/>
</dbReference>
<sequence length="271" mass="30262">MNKLYKVAIIGTGNVAWHLAPAIENAGHKVMTVYGRDARRGAQLMNRLYGAEWKPDLDFSDTKVDIILICVSDDAISEVSKEIILPDGAILAHTSGAKPMEELSFAAADAHGVFYPLQTFSKGKEIEVEEIPFLIEASSDWASQKLLNFAATISQTVRAMDSAQRRYLHLSAVFACNFSNFMMLRASQIMESQGLDFELLHPLIAETVNKTLEIGPKAAQTGPAIRKDVQTLEAHLDLLEDDMDKAKVYRALSQQIIDEWHRPSEEEEWEL</sequence>
<dbReference type="PANTHER" id="PTHR40459">
    <property type="entry name" value="CONSERVED HYPOTHETICAL ALANINE AND LEUCINE RICH PROTEIN"/>
    <property type="match status" value="1"/>
</dbReference>
<dbReference type="InterPro" id="IPR036291">
    <property type="entry name" value="NAD(P)-bd_dom_sf"/>
</dbReference>
<evidence type="ECO:0000313" key="3">
    <source>
        <dbReference type="EMBL" id="GJM59830.1"/>
    </source>
</evidence>